<sequence length="69" mass="7440">MLQEPGHAIPQSSHQITLNSASHSHLILSRDHLSPSPQRSSKTSCTLNRGYFSSGALNSFLCNVSCSTN</sequence>
<name>A0A452SGZ1_URSAM</name>
<reference evidence="2" key="1">
    <citation type="submission" date="2016-06" db="EMBL/GenBank/DDBJ databases">
        <title>De novo assembly and RNA-Seq shows season-dependent expression and editing in black bear kidneys.</title>
        <authorList>
            <person name="Korstanje R."/>
            <person name="Srivastava A."/>
            <person name="Sarsani V.K."/>
            <person name="Sheehan S.M."/>
            <person name="Seger R.L."/>
            <person name="Barter M.E."/>
            <person name="Lindqvist C."/>
            <person name="Brody L.C."/>
            <person name="Mullikin J.C."/>
        </authorList>
    </citation>
    <scope>NUCLEOTIDE SEQUENCE [LARGE SCALE GENOMIC DNA]</scope>
</reference>
<evidence type="ECO:0000313" key="2">
    <source>
        <dbReference type="Proteomes" id="UP000291022"/>
    </source>
</evidence>
<evidence type="ECO:0000313" key="1">
    <source>
        <dbReference type="Ensembl" id="ENSUAMP00000031767.1"/>
    </source>
</evidence>
<reference evidence="1" key="3">
    <citation type="submission" date="2025-09" db="UniProtKB">
        <authorList>
            <consortium name="Ensembl"/>
        </authorList>
    </citation>
    <scope>IDENTIFICATION</scope>
</reference>
<dbReference type="Proteomes" id="UP000291022">
    <property type="component" value="Unassembled WGS sequence"/>
</dbReference>
<proteinExistence type="predicted"/>
<organism evidence="1 2">
    <name type="scientific">Ursus americanus</name>
    <name type="common">American black bear</name>
    <name type="synonym">Euarctos americanus</name>
    <dbReference type="NCBI Taxonomy" id="9643"/>
    <lineage>
        <taxon>Eukaryota</taxon>
        <taxon>Metazoa</taxon>
        <taxon>Chordata</taxon>
        <taxon>Craniata</taxon>
        <taxon>Vertebrata</taxon>
        <taxon>Euteleostomi</taxon>
        <taxon>Mammalia</taxon>
        <taxon>Eutheria</taxon>
        <taxon>Laurasiatheria</taxon>
        <taxon>Carnivora</taxon>
        <taxon>Caniformia</taxon>
        <taxon>Ursidae</taxon>
        <taxon>Ursus</taxon>
    </lineage>
</organism>
<protein>
    <submittedName>
        <fullName evidence="1">Uncharacterized protein</fullName>
    </submittedName>
</protein>
<keyword evidence="2" id="KW-1185">Reference proteome</keyword>
<dbReference type="Ensembl" id="ENSUAMT00000035426.1">
    <property type="protein sequence ID" value="ENSUAMP00000031767.1"/>
    <property type="gene ID" value="ENSUAMG00000024323.1"/>
</dbReference>
<dbReference type="OMA" id="TLNHRYF"/>
<reference evidence="1" key="2">
    <citation type="submission" date="2025-08" db="UniProtKB">
        <authorList>
            <consortium name="Ensembl"/>
        </authorList>
    </citation>
    <scope>IDENTIFICATION</scope>
</reference>
<dbReference type="AlphaFoldDB" id="A0A452SGZ1"/>
<dbReference type="GeneTree" id="ENSGT00950000185374"/>
<accession>A0A452SGZ1</accession>